<dbReference type="AlphaFoldDB" id="A0A379FDP9"/>
<dbReference type="OrthoDB" id="6623844at2"/>
<gene>
    <name evidence="2" type="ORF">NCTC10376_03643</name>
</gene>
<feature type="transmembrane region" description="Helical" evidence="1">
    <location>
        <begin position="37"/>
        <end position="59"/>
    </location>
</feature>
<proteinExistence type="predicted"/>
<reference evidence="2 3" key="1">
    <citation type="submission" date="2018-06" db="EMBL/GenBank/DDBJ databases">
        <authorList>
            <consortium name="Pathogen Informatics"/>
            <person name="Doyle S."/>
        </authorList>
    </citation>
    <scope>NUCLEOTIDE SEQUENCE [LARGE SCALE GENOMIC DNA]</scope>
    <source>
        <strain evidence="2 3">NCTC10376</strain>
    </source>
</reference>
<accession>A0A379FDP9</accession>
<keyword evidence="1" id="KW-0812">Transmembrane</keyword>
<dbReference type="EMBL" id="UGTW01000001">
    <property type="protein sequence ID" value="SUC17691.1"/>
    <property type="molecule type" value="Genomic_DNA"/>
</dbReference>
<keyword evidence="1" id="KW-0472">Membrane</keyword>
<evidence type="ECO:0000313" key="3">
    <source>
        <dbReference type="Proteomes" id="UP000254331"/>
    </source>
</evidence>
<dbReference type="Proteomes" id="UP000254331">
    <property type="component" value="Unassembled WGS sequence"/>
</dbReference>
<keyword evidence="1" id="KW-1133">Transmembrane helix</keyword>
<dbReference type="RefSeq" id="WP_052038491.1">
    <property type="nucleotide sequence ID" value="NZ_CABMNT010000001.1"/>
</dbReference>
<organism evidence="2 3">
    <name type="scientific">Proteus vulgaris</name>
    <dbReference type="NCBI Taxonomy" id="585"/>
    <lineage>
        <taxon>Bacteria</taxon>
        <taxon>Pseudomonadati</taxon>
        <taxon>Pseudomonadota</taxon>
        <taxon>Gammaproteobacteria</taxon>
        <taxon>Enterobacterales</taxon>
        <taxon>Morganellaceae</taxon>
        <taxon>Proteus</taxon>
    </lineage>
</organism>
<name>A0A379FDP9_PROVU</name>
<dbReference type="GeneID" id="93394151"/>
<protein>
    <submittedName>
        <fullName evidence="2">Uncharacterized protein</fullName>
    </submittedName>
</protein>
<sequence length="64" mass="7440">MEMPETLKGILNEKYKVELYTYEKSDSFKPGNLADNIIITPITLVADVIATPVIIFAFWDYIWR</sequence>
<evidence type="ECO:0000313" key="2">
    <source>
        <dbReference type="EMBL" id="SUC17691.1"/>
    </source>
</evidence>
<evidence type="ECO:0000256" key="1">
    <source>
        <dbReference type="SAM" id="Phobius"/>
    </source>
</evidence>